<keyword evidence="5" id="KW-0961">Cell wall biogenesis/degradation</keyword>
<keyword evidence="4 5" id="KW-0134">Cell wall</keyword>
<comment type="similarity">
    <text evidence="3 5">Belongs to the pectinacetylesterase family.</text>
</comment>
<accession>A0A7J7NNV6</accession>
<keyword evidence="7" id="KW-1185">Reference proteome</keyword>
<evidence type="ECO:0000313" key="7">
    <source>
        <dbReference type="Proteomes" id="UP000541444"/>
    </source>
</evidence>
<dbReference type="EC" id="3.1.1.-" evidence="5"/>
<dbReference type="EMBL" id="JACGCM010000671">
    <property type="protein sequence ID" value="KAF6168875.1"/>
    <property type="molecule type" value="Genomic_DNA"/>
</dbReference>
<dbReference type="PANTHER" id="PTHR21562:SF93">
    <property type="entry name" value="PECTIN ACETYLESTERASE 8"/>
    <property type="match status" value="1"/>
</dbReference>
<feature type="signal peptide" evidence="5">
    <location>
        <begin position="1"/>
        <end position="24"/>
    </location>
</feature>
<dbReference type="OrthoDB" id="2015280at2759"/>
<dbReference type="GO" id="GO:0009505">
    <property type="term" value="C:plant-type cell wall"/>
    <property type="evidence" value="ECO:0007669"/>
    <property type="project" value="TreeGrafter"/>
</dbReference>
<dbReference type="InterPro" id="IPR004963">
    <property type="entry name" value="PAE/NOTUM"/>
</dbReference>
<comment type="subcellular location">
    <subcellularLocation>
        <location evidence="2 5">Secreted</location>
        <location evidence="2 5">Cell wall</location>
    </subcellularLocation>
</comment>
<name>A0A7J7NNV6_9MAGN</name>
<evidence type="ECO:0000256" key="5">
    <source>
        <dbReference type="RuleBase" id="RU363114"/>
    </source>
</evidence>
<dbReference type="AlphaFoldDB" id="A0A7J7NNV6"/>
<dbReference type="GO" id="GO:0071555">
    <property type="term" value="P:cell wall organization"/>
    <property type="evidence" value="ECO:0007669"/>
    <property type="project" value="UniProtKB-KW"/>
</dbReference>
<proteinExistence type="inferred from homology"/>
<evidence type="ECO:0000256" key="3">
    <source>
        <dbReference type="ARBA" id="ARBA00005784"/>
    </source>
</evidence>
<dbReference type="Pfam" id="PF03283">
    <property type="entry name" value="PAE"/>
    <property type="match status" value="1"/>
</dbReference>
<gene>
    <name evidence="6" type="ORF">GIB67_038372</name>
</gene>
<evidence type="ECO:0000256" key="2">
    <source>
        <dbReference type="ARBA" id="ARBA00004191"/>
    </source>
</evidence>
<dbReference type="GO" id="GO:0052793">
    <property type="term" value="F:pectin acetylesterase activity"/>
    <property type="evidence" value="ECO:0007669"/>
    <property type="project" value="TreeGrafter"/>
</dbReference>
<keyword evidence="5" id="KW-0378">Hydrolase</keyword>
<comment type="function">
    <text evidence="1 5">Hydrolyzes acetyl esters in homogalacturonan regions of pectin. In type I primary cell wall, galacturonic acid residues of pectin can be acetylated at the O-2 and O-3 positions. Decreasing the degree of acetylation of pectin gels in vitro alters their physical properties.</text>
</comment>
<dbReference type="PANTHER" id="PTHR21562">
    <property type="entry name" value="NOTUM-RELATED"/>
    <property type="match status" value="1"/>
</dbReference>
<evidence type="ECO:0000256" key="4">
    <source>
        <dbReference type="ARBA" id="ARBA00022512"/>
    </source>
</evidence>
<comment type="caution">
    <text evidence="6">The sequence shown here is derived from an EMBL/GenBank/DDBJ whole genome shotgun (WGS) entry which is preliminary data.</text>
</comment>
<evidence type="ECO:0000256" key="1">
    <source>
        <dbReference type="ARBA" id="ARBA00003534"/>
    </source>
</evidence>
<reference evidence="6 7" key="1">
    <citation type="journal article" date="2020" name="IScience">
        <title>Genome Sequencing of the Endangered Kingdonia uniflora (Circaeasteraceae, Ranunculales) Reveals Potential Mechanisms of Evolutionary Specialization.</title>
        <authorList>
            <person name="Sun Y."/>
            <person name="Deng T."/>
            <person name="Zhang A."/>
            <person name="Moore M.J."/>
            <person name="Landis J.B."/>
            <person name="Lin N."/>
            <person name="Zhang H."/>
            <person name="Zhang X."/>
            <person name="Huang J."/>
            <person name="Zhang X."/>
            <person name="Sun H."/>
            <person name="Wang H."/>
        </authorList>
    </citation>
    <scope>NUCLEOTIDE SEQUENCE [LARGE SCALE GENOMIC DNA]</scope>
    <source>
        <strain evidence="6">TB1705</strain>
        <tissue evidence="6">Leaf</tissue>
    </source>
</reference>
<sequence length="402" mass="43856">MSGARLPGWFCIVICLLITLRADGFNVGITYLRDAVAKGAVCLDGSAPAYHMAPGFGTGINNWLVHFEGGGWCNNVTNCLARKNTRLGSSTKMVAEVAFSGMLSNQAKYSSDFYNWNKIKVMYCDGASFTGDIEAVDPATNLHFRGARIFHAVIEDLLAKGMQNAQNAIISGCSAGGLTSILHCDKFHELLPPSTKVKCIADAGFFINTKDVSGVFHIEDFYNDVVTTHGSAKNMPAACTSAMKPGLCFFPQNMAKLISTPLFIINAAYDSWQVKNILAPGVADPHGTWHYCKLNIEQCSTTQLATMQGFRLEFLKALNGLGSSSSRGLFINSCYAHCQSEMQETWLGADSPVLGSMSIAKAVGDWYFDRSPFQKIDCPYPCDKSCHNRVFEPKDHTDIILI</sequence>
<keyword evidence="5" id="KW-0964">Secreted</keyword>
<feature type="chain" id="PRO_5029935927" description="Pectin acetylesterase" evidence="5">
    <location>
        <begin position="25"/>
        <end position="402"/>
    </location>
</feature>
<organism evidence="6 7">
    <name type="scientific">Kingdonia uniflora</name>
    <dbReference type="NCBI Taxonomy" id="39325"/>
    <lineage>
        <taxon>Eukaryota</taxon>
        <taxon>Viridiplantae</taxon>
        <taxon>Streptophyta</taxon>
        <taxon>Embryophyta</taxon>
        <taxon>Tracheophyta</taxon>
        <taxon>Spermatophyta</taxon>
        <taxon>Magnoliopsida</taxon>
        <taxon>Ranunculales</taxon>
        <taxon>Circaeasteraceae</taxon>
        <taxon>Kingdonia</taxon>
    </lineage>
</organism>
<dbReference type="Proteomes" id="UP000541444">
    <property type="component" value="Unassembled WGS sequence"/>
</dbReference>
<dbReference type="InterPro" id="IPR029058">
    <property type="entry name" value="AB_hydrolase_fold"/>
</dbReference>
<evidence type="ECO:0000313" key="6">
    <source>
        <dbReference type="EMBL" id="KAF6168875.1"/>
    </source>
</evidence>
<protein>
    <recommendedName>
        <fullName evidence="5">Pectin acetylesterase</fullName>
        <ecNumber evidence="5">3.1.1.-</ecNumber>
    </recommendedName>
</protein>
<dbReference type="SUPFAM" id="SSF53474">
    <property type="entry name" value="alpha/beta-Hydrolases"/>
    <property type="match status" value="1"/>
</dbReference>
<keyword evidence="5" id="KW-0732">Signal</keyword>